<keyword evidence="4" id="KW-1185">Reference proteome</keyword>
<keyword evidence="1" id="KW-0732">Signal</keyword>
<name>A0ABS7YQD2_9VIBR</name>
<dbReference type="Pfam" id="PF01497">
    <property type="entry name" value="Peripla_BP_2"/>
    <property type="match status" value="1"/>
</dbReference>
<gene>
    <name evidence="3" type="ORF">LDJ79_17305</name>
</gene>
<evidence type="ECO:0000313" key="4">
    <source>
        <dbReference type="Proteomes" id="UP001199044"/>
    </source>
</evidence>
<feature type="signal peptide" evidence="1">
    <location>
        <begin position="1"/>
        <end position="24"/>
    </location>
</feature>
<dbReference type="InterPro" id="IPR050902">
    <property type="entry name" value="ABC_Transporter_SBP"/>
</dbReference>
<reference evidence="4" key="1">
    <citation type="submission" date="2023-07" db="EMBL/GenBank/DDBJ databases">
        <title>Molecular identification of indigenous halophilic bacteria isolated from red sea cost, biodegradation of synthetic dyes and assessment of degraded metabolite toxicity.</title>
        <authorList>
            <person name="Chaieb K."/>
            <person name="Altayb H.N."/>
        </authorList>
    </citation>
    <scope>NUCLEOTIDE SEQUENCE [LARGE SCALE GENOMIC DNA]</scope>
    <source>
        <strain evidence="4">K20</strain>
    </source>
</reference>
<evidence type="ECO:0000313" key="3">
    <source>
        <dbReference type="EMBL" id="MCA2017882.1"/>
    </source>
</evidence>
<sequence>MKVTFHPALIVSLCASFFAPSLMAQERIVSAGSAVTELILDLGDKQDLVGVDVTSINRDTAQLPHIGYHRQLATEGILALQPTQLIGSTEMGPDTTLNQLRQAGVKVTVLDTDNTSQGLIDRIVQLGKVLHKEEQANQLKQQVIQTLAQLQSGTPTQQKKVLFVLIHEGRAANVAGSGTVPDAIISLAGAVNPASDAVQSYKPLSKEALIEMQPDVVLVSGRSFAQMGGADAILKALPTLAATPAGIHKRIYTIDGHALVGGLGLNSLKQAVALQKQLYLEVN</sequence>
<dbReference type="EMBL" id="JAIWIU010000126">
    <property type="protein sequence ID" value="MCA2017882.1"/>
    <property type="molecule type" value="Genomic_DNA"/>
</dbReference>
<dbReference type="Gene3D" id="3.40.50.1980">
    <property type="entry name" value="Nitrogenase molybdenum iron protein domain"/>
    <property type="match status" value="2"/>
</dbReference>
<feature type="chain" id="PRO_5047449187" evidence="1">
    <location>
        <begin position="25"/>
        <end position="283"/>
    </location>
</feature>
<dbReference type="PROSITE" id="PS50983">
    <property type="entry name" value="FE_B12_PBP"/>
    <property type="match status" value="1"/>
</dbReference>
<feature type="domain" description="Fe/B12 periplasmic-binding" evidence="2">
    <location>
        <begin position="27"/>
        <end position="282"/>
    </location>
</feature>
<protein>
    <submittedName>
        <fullName evidence="3">ABC transporter substrate-binding protein</fullName>
    </submittedName>
</protein>
<dbReference type="Proteomes" id="UP001199044">
    <property type="component" value="Unassembled WGS sequence"/>
</dbReference>
<evidence type="ECO:0000259" key="2">
    <source>
        <dbReference type="PROSITE" id="PS50983"/>
    </source>
</evidence>
<comment type="caution">
    <text evidence="3">The sequence shown here is derived from an EMBL/GenBank/DDBJ whole genome shotgun (WGS) entry which is preliminary data.</text>
</comment>
<proteinExistence type="predicted"/>
<dbReference type="CDD" id="cd01149">
    <property type="entry name" value="HutB"/>
    <property type="match status" value="1"/>
</dbReference>
<accession>A0ABS7YQD2</accession>
<dbReference type="SUPFAM" id="SSF53807">
    <property type="entry name" value="Helical backbone' metal receptor"/>
    <property type="match status" value="1"/>
</dbReference>
<dbReference type="RefSeq" id="WP_225251483.1">
    <property type="nucleotide sequence ID" value="NZ_JAIWIU010000126.1"/>
</dbReference>
<organism evidence="3 4">
    <name type="scientific">Vibrio tritonius</name>
    <dbReference type="NCBI Taxonomy" id="1435069"/>
    <lineage>
        <taxon>Bacteria</taxon>
        <taxon>Pseudomonadati</taxon>
        <taxon>Pseudomonadota</taxon>
        <taxon>Gammaproteobacteria</taxon>
        <taxon>Vibrionales</taxon>
        <taxon>Vibrionaceae</taxon>
        <taxon>Vibrio</taxon>
    </lineage>
</organism>
<dbReference type="InterPro" id="IPR002491">
    <property type="entry name" value="ABC_transptr_periplasmic_BD"/>
</dbReference>
<evidence type="ECO:0000256" key="1">
    <source>
        <dbReference type="SAM" id="SignalP"/>
    </source>
</evidence>
<dbReference type="PANTHER" id="PTHR30535:SF4">
    <property type="entry name" value="HEMIN-BINDING PERIPLASMIC PROTEIN HMUT"/>
    <property type="match status" value="1"/>
</dbReference>
<dbReference type="PANTHER" id="PTHR30535">
    <property type="entry name" value="VITAMIN B12-BINDING PROTEIN"/>
    <property type="match status" value="1"/>
</dbReference>